<dbReference type="GO" id="GO:0005524">
    <property type="term" value="F:ATP binding"/>
    <property type="evidence" value="ECO:0007669"/>
    <property type="project" value="InterPro"/>
</dbReference>
<evidence type="ECO:0000256" key="1">
    <source>
        <dbReference type="SAM" id="MobiDB-lite"/>
    </source>
</evidence>
<dbReference type="InterPro" id="IPR042121">
    <property type="entry name" value="MutL_C_regsub"/>
</dbReference>
<feature type="region of interest" description="Disordered" evidence="1">
    <location>
        <begin position="188"/>
        <end position="208"/>
    </location>
</feature>
<keyword evidence="4" id="KW-1185">Reference proteome</keyword>
<dbReference type="OrthoDB" id="429932at2759"/>
<feature type="compositionally biased region" description="Basic and acidic residues" evidence="1">
    <location>
        <begin position="70"/>
        <end position="84"/>
    </location>
</feature>
<dbReference type="InterPro" id="IPR037198">
    <property type="entry name" value="MutL_C_sf"/>
</dbReference>
<dbReference type="Pfam" id="PF08676">
    <property type="entry name" value="MutL_C"/>
    <property type="match status" value="1"/>
</dbReference>
<dbReference type="EMBL" id="JAPFRF010000001">
    <property type="protein sequence ID" value="KAJ7345008.1"/>
    <property type="molecule type" value="Genomic_DNA"/>
</dbReference>
<feature type="region of interest" description="Disordered" evidence="1">
    <location>
        <begin position="51"/>
        <end position="86"/>
    </location>
</feature>
<name>A0A9Q0Y741_9SAUR</name>
<feature type="domain" description="MutL C-terminal dimerisation" evidence="2">
    <location>
        <begin position="356"/>
        <end position="536"/>
    </location>
</feature>
<feature type="region of interest" description="Disordered" evidence="1">
    <location>
        <begin position="1"/>
        <end position="25"/>
    </location>
</feature>
<dbReference type="AlphaFoldDB" id="A0A9Q0Y741"/>
<dbReference type="Gene3D" id="3.30.1540.20">
    <property type="entry name" value="MutL, C-terminal domain, dimerisation subdomain"/>
    <property type="match status" value="1"/>
</dbReference>
<dbReference type="PANTHER" id="PTHR10073:SF47">
    <property type="entry name" value="DNA MISMATCH REPAIR PROTEIN MLH3"/>
    <property type="match status" value="1"/>
</dbReference>
<dbReference type="Gene3D" id="3.30.1370.100">
    <property type="entry name" value="MutL, C-terminal domain, regulatory subdomain"/>
    <property type="match status" value="1"/>
</dbReference>
<accession>A0A9Q0Y741</accession>
<protein>
    <recommendedName>
        <fullName evidence="2">MutL C-terminal dimerisation domain-containing protein</fullName>
    </recommendedName>
</protein>
<sequence length="602" mass="67359">MEESVLKKKAFNESPLTLEDYSQRKKPVSGIQFTGTLASKLSRIKGNLKNVLSREPTEQSLKQPQVSLSQKDKEKNELSDKNEYLQHTCPRLQVSAREEVPRHHPFVSASGEQDTTVGLLSTRTEDVEHTVDHCFIDSDGEYVISQNRNLALSNKEVNTEGSSEDIGVMNGSAKQDVKAGEYKGVNSFSDLEEATGDSTAIESEEKQQQSSSEWLLQFDASLGRTVYINQTTGLSTYCAPPSEAPQAVCIKDISTMAVNVIENGFQCRCHPFRSELIVPFLPRPQKERSLGSQDFTETQGKSVQCLFSEWNNPVFAHCPEVAVDVSSGQADSLAVKIHNILYPYRFSKNMIDSMQVLNQVDNKFIACLINSKEDKSEEAGGNLLVLVDQHAAHERVRLEQLITDLYEKQPGALGKKKLLASIVHPPLEIEITEDQRRLLRCCHKSLEDLGLELFFPENSLSQILVGKVPLCFVEREANELRRGRQTVAKSIVKEFIQEQIELLQTTGGAQGTLPLTIQKVLASQACHGAIKFNDSLTLEESCCLMESLSCCQLPFQCAHGRPSMLPLADIDHLWQETQPKPNLAKLRRMAKAWQLFRKQKDL</sequence>
<gene>
    <name evidence="3" type="ORF">JRQ81_000958</name>
</gene>
<organism evidence="3 4">
    <name type="scientific">Phrynocephalus forsythii</name>
    <dbReference type="NCBI Taxonomy" id="171643"/>
    <lineage>
        <taxon>Eukaryota</taxon>
        <taxon>Metazoa</taxon>
        <taxon>Chordata</taxon>
        <taxon>Craniata</taxon>
        <taxon>Vertebrata</taxon>
        <taxon>Euteleostomi</taxon>
        <taxon>Lepidosauria</taxon>
        <taxon>Squamata</taxon>
        <taxon>Bifurcata</taxon>
        <taxon>Unidentata</taxon>
        <taxon>Episquamata</taxon>
        <taxon>Toxicofera</taxon>
        <taxon>Iguania</taxon>
        <taxon>Acrodonta</taxon>
        <taxon>Agamidae</taxon>
        <taxon>Agaminae</taxon>
        <taxon>Phrynocephalus</taxon>
    </lineage>
</organism>
<dbReference type="SMART" id="SM00853">
    <property type="entry name" value="MutL_C"/>
    <property type="match status" value="1"/>
</dbReference>
<dbReference type="FunFam" id="3.30.1370.100:FF:000003">
    <property type="entry name" value="DNA mismatch repair protein Mlh3"/>
    <property type="match status" value="1"/>
</dbReference>
<dbReference type="GO" id="GO:0016887">
    <property type="term" value="F:ATP hydrolysis activity"/>
    <property type="evidence" value="ECO:0007669"/>
    <property type="project" value="InterPro"/>
</dbReference>
<evidence type="ECO:0000313" key="4">
    <source>
        <dbReference type="Proteomes" id="UP001142489"/>
    </source>
</evidence>
<dbReference type="SUPFAM" id="SSF118116">
    <property type="entry name" value="DNA mismatch repair protein MutL"/>
    <property type="match status" value="1"/>
</dbReference>
<evidence type="ECO:0000313" key="3">
    <source>
        <dbReference type="EMBL" id="KAJ7345008.1"/>
    </source>
</evidence>
<evidence type="ECO:0000259" key="2">
    <source>
        <dbReference type="SMART" id="SM00853"/>
    </source>
</evidence>
<comment type="caution">
    <text evidence="3">The sequence shown here is derived from an EMBL/GenBank/DDBJ whole genome shotgun (WGS) entry which is preliminary data.</text>
</comment>
<proteinExistence type="predicted"/>
<dbReference type="GO" id="GO:0140664">
    <property type="term" value="F:ATP-dependent DNA damage sensor activity"/>
    <property type="evidence" value="ECO:0007669"/>
    <property type="project" value="InterPro"/>
</dbReference>
<feature type="compositionally biased region" description="Polar residues" evidence="1">
    <location>
        <begin position="58"/>
        <end position="69"/>
    </location>
</feature>
<dbReference type="Proteomes" id="UP001142489">
    <property type="component" value="Unassembled WGS sequence"/>
</dbReference>
<dbReference type="FunFam" id="3.30.1540.20:FF:000005">
    <property type="entry name" value="MutL homolog 3"/>
    <property type="match status" value="1"/>
</dbReference>
<dbReference type="InterPro" id="IPR014790">
    <property type="entry name" value="MutL_C"/>
</dbReference>
<reference evidence="3" key="1">
    <citation type="journal article" date="2023" name="DNA Res.">
        <title>Chromosome-level genome assembly of Phrynocephalus forsythii using third-generation DNA sequencing and Hi-C analysis.</title>
        <authorList>
            <person name="Qi Y."/>
            <person name="Zhao W."/>
            <person name="Zhao Y."/>
            <person name="Niu C."/>
            <person name="Cao S."/>
            <person name="Zhang Y."/>
        </authorList>
    </citation>
    <scope>NUCLEOTIDE SEQUENCE</scope>
    <source>
        <tissue evidence="3">Muscle</tissue>
    </source>
</reference>
<dbReference type="InterPro" id="IPR042120">
    <property type="entry name" value="MutL_C_dimsub"/>
</dbReference>
<dbReference type="InterPro" id="IPR038973">
    <property type="entry name" value="MutL/Mlh/Pms-like"/>
</dbReference>
<dbReference type="GO" id="GO:0006298">
    <property type="term" value="P:mismatch repair"/>
    <property type="evidence" value="ECO:0007669"/>
    <property type="project" value="InterPro"/>
</dbReference>
<dbReference type="GO" id="GO:0032300">
    <property type="term" value="C:mismatch repair complex"/>
    <property type="evidence" value="ECO:0007669"/>
    <property type="project" value="InterPro"/>
</dbReference>
<dbReference type="PANTHER" id="PTHR10073">
    <property type="entry name" value="DNA MISMATCH REPAIR PROTEIN MLH, PMS, MUTL"/>
    <property type="match status" value="1"/>
</dbReference>